<reference evidence="6 7" key="1">
    <citation type="submission" date="2019-01" db="EMBL/GenBank/DDBJ databases">
        <title>Genome sequences of Streptomyces and Rhizobium isolates collected from root and soil.</title>
        <authorList>
            <person name="Chhettri S."/>
            <person name="Sevigny J.L."/>
            <person name="Sen A."/>
            <person name="Ennis N."/>
            <person name="Tisa L."/>
        </authorList>
    </citation>
    <scope>NUCLEOTIDE SEQUENCE [LARGE SCALE GENOMIC DNA]</scope>
    <source>
        <strain evidence="6 7">San01</strain>
    </source>
</reference>
<protein>
    <submittedName>
        <fullName evidence="6">ABC transporter ATP-binding protein</fullName>
    </submittedName>
</protein>
<evidence type="ECO:0000313" key="6">
    <source>
        <dbReference type="EMBL" id="RVU28833.1"/>
    </source>
</evidence>
<dbReference type="Pfam" id="PF00005">
    <property type="entry name" value="ABC_tran"/>
    <property type="match status" value="1"/>
</dbReference>
<dbReference type="InterPro" id="IPR003593">
    <property type="entry name" value="AAA+_ATPase"/>
</dbReference>
<dbReference type="InterPro" id="IPR003439">
    <property type="entry name" value="ABC_transporter-like_ATP-bd"/>
</dbReference>
<keyword evidence="2" id="KW-0813">Transport</keyword>
<keyword evidence="4 6" id="KW-0067">ATP-binding</keyword>
<dbReference type="InterPro" id="IPR050319">
    <property type="entry name" value="ABC_transp_ATP-bind"/>
</dbReference>
<dbReference type="GO" id="GO:0055085">
    <property type="term" value="P:transmembrane transport"/>
    <property type="evidence" value="ECO:0007669"/>
    <property type="project" value="UniProtKB-ARBA"/>
</dbReference>
<dbReference type="SUPFAM" id="SSF52540">
    <property type="entry name" value="P-loop containing nucleoside triphosphate hydrolases"/>
    <property type="match status" value="1"/>
</dbReference>
<dbReference type="InterPro" id="IPR017871">
    <property type="entry name" value="ABC_transporter-like_CS"/>
</dbReference>
<name>A0A3S2Z4X0_9ACTN</name>
<proteinExistence type="inferred from homology"/>
<evidence type="ECO:0000256" key="3">
    <source>
        <dbReference type="ARBA" id="ARBA00022741"/>
    </source>
</evidence>
<dbReference type="GO" id="GO:0005524">
    <property type="term" value="F:ATP binding"/>
    <property type="evidence" value="ECO:0007669"/>
    <property type="project" value="UniProtKB-KW"/>
</dbReference>
<dbReference type="RefSeq" id="WP_127826419.1">
    <property type="nucleotide sequence ID" value="NZ_RZYA01000001.1"/>
</dbReference>
<keyword evidence="3" id="KW-0547">Nucleotide-binding</keyword>
<dbReference type="PROSITE" id="PS50893">
    <property type="entry name" value="ABC_TRANSPORTER_2"/>
    <property type="match status" value="1"/>
</dbReference>
<comment type="similarity">
    <text evidence="1">Belongs to the ABC transporter superfamily.</text>
</comment>
<dbReference type="PROSITE" id="PS00211">
    <property type="entry name" value="ABC_TRANSPORTER_1"/>
    <property type="match status" value="1"/>
</dbReference>
<evidence type="ECO:0000313" key="7">
    <source>
        <dbReference type="Proteomes" id="UP000283128"/>
    </source>
</evidence>
<gene>
    <name evidence="6" type="ORF">EOT10_02920</name>
</gene>
<sequence>MPEVLLRVAGLRKRFGRGHGVHQALDDVSFDVRQGEILGLVGESGSGKSTIIRCLVGLEKEDSGEITYDGINPAAASKAELRRYRREIQLVFQDPYSSLDPRMTVGQILEEPMLVIGGFSARERRDRINELIHLVGLLPEHLARYPRDFSGGQRQRIAIVRSLVVGPRVLLCDEPVSALDVSVQAQVLNLVKDMQRRLDLTVLFVSHDLAVVKYLCTRLVVLDRGVIAEAGDVPAIYDDPQAPYTRALMEAVPLPDPAAERARRARRQEAAR</sequence>
<dbReference type="EMBL" id="RZYA01000001">
    <property type="protein sequence ID" value="RVU28833.1"/>
    <property type="molecule type" value="Genomic_DNA"/>
</dbReference>
<evidence type="ECO:0000256" key="1">
    <source>
        <dbReference type="ARBA" id="ARBA00005417"/>
    </source>
</evidence>
<dbReference type="CDD" id="cd03257">
    <property type="entry name" value="ABC_NikE_OppD_transporters"/>
    <property type="match status" value="1"/>
</dbReference>
<dbReference type="AlphaFoldDB" id="A0A3S2Z4X0"/>
<evidence type="ECO:0000256" key="2">
    <source>
        <dbReference type="ARBA" id="ARBA00022448"/>
    </source>
</evidence>
<evidence type="ECO:0000256" key="4">
    <source>
        <dbReference type="ARBA" id="ARBA00022840"/>
    </source>
</evidence>
<dbReference type="PANTHER" id="PTHR43776:SF7">
    <property type="entry name" value="D,D-DIPEPTIDE TRANSPORT ATP-BINDING PROTEIN DDPF-RELATED"/>
    <property type="match status" value="1"/>
</dbReference>
<dbReference type="Proteomes" id="UP000283128">
    <property type="component" value="Unassembled WGS sequence"/>
</dbReference>
<comment type="caution">
    <text evidence="6">The sequence shown here is derived from an EMBL/GenBank/DDBJ whole genome shotgun (WGS) entry which is preliminary data.</text>
</comment>
<dbReference type="Gene3D" id="3.40.50.300">
    <property type="entry name" value="P-loop containing nucleotide triphosphate hydrolases"/>
    <property type="match status" value="1"/>
</dbReference>
<feature type="domain" description="ABC transporter" evidence="5">
    <location>
        <begin position="6"/>
        <end position="249"/>
    </location>
</feature>
<dbReference type="OrthoDB" id="8481147at2"/>
<dbReference type="InterPro" id="IPR027417">
    <property type="entry name" value="P-loop_NTPase"/>
</dbReference>
<accession>A0A3S2Z4X0</accession>
<keyword evidence="7" id="KW-1185">Reference proteome</keyword>
<dbReference type="PANTHER" id="PTHR43776">
    <property type="entry name" value="TRANSPORT ATP-BINDING PROTEIN"/>
    <property type="match status" value="1"/>
</dbReference>
<dbReference type="GO" id="GO:0016887">
    <property type="term" value="F:ATP hydrolysis activity"/>
    <property type="evidence" value="ECO:0007669"/>
    <property type="project" value="InterPro"/>
</dbReference>
<organism evidence="6 7">
    <name type="scientific">Streptomyces antnestii</name>
    <dbReference type="NCBI Taxonomy" id="2494256"/>
    <lineage>
        <taxon>Bacteria</taxon>
        <taxon>Bacillati</taxon>
        <taxon>Actinomycetota</taxon>
        <taxon>Actinomycetes</taxon>
        <taxon>Kitasatosporales</taxon>
        <taxon>Streptomycetaceae</taxon>
        <taxon>Streptomyces</taxon>
    </lineage>
</organism>
<evidence type="ECO:0000259" key="5">
    <source>
        <dbReference type="PROSITE" id="PS50893"/>
    </source>
</evidence>
<dbReference type="SMART" id="SM00382">
    <property type="entry name" value="AAA"/>
    <property type="match status" value="1"/>
</dbReference>